<keyword evidence="7" id="KW-0349">Heme</keyword>
<evidence type="ECO:0000256" key="11">
    <source>
        <dbReference type="ARBA" id="ARBA00022989"/>
    </source>
</evidence>
<dbReference type="PROSITE" id="PS50255">
    <property type="entry name" value="CYTOCHROME_B5_2"/>
    <property type="match status" value="1"/>
</dbReference>
<keyword evidence="10" id="KW-0746">Sphingolipid metabolism</keyword>
<dbReference type="SMART" id="SM01117">
    <property type="entry name" value="Cyt-b5"/>
    <property type="match status" value="1"/>
</dbReference>
<evidence type="ECO:0000256" key="3">
    <source>
        <dbReference type="ARBA" id="ARBA00004991"/>
    </source>
</evidence>
<dbReference type="InterPro" id="IPR012171">
    <property type="entry name" value="Fatty_acid_desaturase"/>
</dbReference>
<evidence type="ECO:0000256" key="1">
    <source>
        <dbReference type="ARBA" id="ARBA00004141"/>
    </source>
</evidence>
<evidence type="ECO:0000256" key="5">
    <source>
        <dbReference type="ARBA" id="ARBA00012019"/>
    </source>
</evidence>
<feature type="compositionally biased region" description="Low complexity" evidence="16">
    <location>
        <begin position="100"/>
        <end position="110"/>
    </location>
</feature>
<evidence type="ECO:0000313" key="19">
    <source>
        <dbReference type="EMBL" id="KAG7288370.1"/>
    </source>
</evidence>
<keyword evidence="13" id="KW-0408">Iron</keyword>
<dbReference type="GO" id="GO:0046872">
    <property type="term" value="F:metal ion binding"/>
    <property type="evidence" value="ECO:0007669"/>
    <property type="project" value="UniProtKB-KW"/>
</dbReference>
<evidence type="ECO:0000256" key="13">
    <source>
        <dbReference type="ARBA" id="ARBA00023004"/>
    </source>
</evidence>
<keyword evidence="15 17" id="KW-0472">Membrane</keyword>
<feature type="transmembrane region" description="Helical" evidence="17">
    <location>
        <begin position="383"/>
        <end position="401"/>
    </location>
</feature>
<dbReference type="PANTHER" id="PTHR19353">
    <property type="entry name" value="FATTY ACID DESATURASE 2"/>
    <property type="match status" value="1"/>
</dbReference>
<evidence type="ECO:0000256" key="4">
    <source>
        <dbReference type="ARBA" id="ARBA00009295"/>
    </source>
</evidence>
<dbReference type="Proteomes" id="UP001197093">
    <property type="component" value="Unassembled WGS sequence"/>
</dbReference>
<keyword evidence="8 17" id="KW-0812">Transmembrane</keyword>
<dbReference type="InterPro" id="IPR005804">
    <property type="entry name" value="FA_desaturase_dom"/>
</dbReference>
<dbReference type="GO" id="GO:0016020">
    <property type="term" value="C:membrane"/>
    <property type="evidence" value="ECO:0007669"/>
    <property type="project" value="UniProtKB-SubCell"/>
</dbReference>
<evidence type="ECO:0000313" key="20">
    <source>
        <dbReference type="Proteomes" id="UP001197093"/>
    </source>
</evidence>
<sequence>MKRDEIVTAAAVDGLIADGHIIVIFEDYVLKLDSWLQKHPGGRLAILHMVGKDATDEIKAYHVPATWKTMKAFRIGRKPPGVWTNKTPPIRGGIYQKQATSTPPTTTTPTDSIKLPSPAPEAQPLWEPSATGKVFAGDAAAYTDWAEQQEIDRDNAGYPSLDPGVQQDIAQKYSALHQRIHDEGYYNCPYLEYGKEMARYTALFATSMVALWYQWYMTSAFFLGLFWHQIMFTAHDAAHGAITGNFEIDSLIAMFIGDFCCGLSIGWWKSSHNVHHLITNHPVSLAPVLILDLQYDLLTFYHQEHDPDIQNVPLFATSPSFFRGIHSSYYDFTFAWDAVADFLVPFQKYTYYPVMGIARFNLYLLSWLHVLSAKSSSLGNSKAWWIRPVEIAFMSCYWYIFGYRLLWCTLPTWTIRVAFVLVSHIVTMPLHVQITLSHWGMSTAELGEGESFAQRQLRTTMDVDCPAWLDFIHGGLQFQAVHHLFPRVPRHNLRKLQVLVKEFCESTNIPYTLLGFVDGNNKVLGRLEEVGEQVKHLVNCQKYMAATGVSGLH</sequence>
<evidence type="ECO:0000256" key="6">
    <source>
        <dbReference type="ARBA" id="ARBA00016939"/>
    </source>
</evidence>
<evidence type="ECO:0000256" key="16">
    <source>
        <dbReference type="SAM" id="MobiDB-lite"/>
    </source>
</evidence>
<proteinExistence type="inferred from homology"/>
<feature type="transmembrane region" description="Helical" evidence="17">
    <location>
        <begin position="413"/>
        <end position="432"/>
    </location>
</feature>
<dbReference type="GO" id="GO:0006665">
    <property type="term" value="P:sphingolipid metabolic process"/>
    <property type="evidence" value="ECO:0007669"/>
    <property type="project" value="UniProtKB-KW"/>
</dbReference>
<keyword evidence="9" id="KW-0479">Metal-binding</keyword>
<comment type="caution">
    <text evidence="19">The sequence shown here is derived from an EMBL/GenBank/DDBJ whole genome shotgun (WGS) entry which is preliminary data.</text>
</comment>
<evidence type="ECO:0000259" key="18">
    <source>
        <dbReference type="PROSITE" id="PS50255"/>
    </source>
</evidence>
<dbReference type="Pfam" id="PF00173">
    <property type="entry name" value="Cyt-b5"/>
    <property type="match status" value="1"/>
</dbReference>
<evidence type="ECO:0000256" key="10">
    <source>
        <dbReference type="ARBA" id="ARBA00022919"/>
    </source>
</evidence>
<evidence type="ECO:0000256" key="15">
    <source>
        <dbReference type="ARBA" id="ARBA00023136"/>
    </source>
</evidence>
<evidence type="ECO:0000256" key="12">
    <source>
        <dbReference type="ARBA" id="ARBA00023002"/>
    </source>
</evidence>
<feature type="transmembrane region" description="Helical" evidence="17">
    <location>
        <begin position="351"/>
        <end position="371"/>
    </location>
</feature>
<dbReference type="Gene3D" id="3.10.120.10">
    <property type="entry name" value="Cytochrome b5-like heme/steroid binding domain"/>
    <property type="match status" value="1"/>
</dbReference>
<dbReference type="PIRSF" id="PIRSF015921">
    <property type="entry name" value="FA_sphinglp_des"/>
    <property type="match status" value="1"/>
</dbReference>
<keyword evidence="20" id="KW-1185">Reference proteome</keyword>
<evidence type="ECO:0000256" key="9">
    <source>
        <dbReference type="ARBA" id="ARBA00022723"/>
    </source>
</evidence>
<keyword evidence="14" id="KW-0443">Lipid metabolism</keyword>
<comment type="subcellular location">
    <subcellularLocation>
        <location evidence="1">Membrane</location>
        <topology evidence="1">Multi-pass membrane protein</topology>
    </subcellularLocation>
</comment>
<dbReference type="GO" id="GO:0016717">
    <property type="term" value="F:oxidoreductase activity, acting on paired donors, with oxidation of a pair of donors resulting in the reduction of molecular oxygen to two molecules of water"/>
    <property type="evidence" value="ECO:0007669"/>
    <property type="project" value="TreeGrafter"/>
</dbReference>
<keyword evidence="12" id="KW-0560">Oxidoreductase</keyword>
<keyword evidence="11 17" id="KW-1133">Transmembrane helix</keyword>
<evidence type="ECO:0000256" key="17">
    <source>
        <dbReference type="SAM" id="Phobius"/>
    </source>
</evidence>
<comment type="similarity">
    <text evidence="4">Belongs to the fatty acid desaturase type 1 family.</text>
</comment>
<protein>
    <recommendedName>
        <fullName evidence="6">Delta 8-(E)-sphingolipid desaturase</fullName>
        <ecNumber evidence="5">1.14.19.18</ecNumber>
    </recommendedName>
</protein>
<dbReference type="EC" id="1.14.19.18" evidence="5"/>
<dbReference type="SUPFAM" id="SSF55856">
    <property type="entry name" value="Cytochrome b5-like heme/steroid binding domain"/>
    <property type="match status" value="1"/>
</dbReference>
<organism evidence="19 20">
    <name type="scientific">Staphylotrichum longicolle</name>
    <dbReference type="NCBI Taxonomy" id="669026"/>
    <lineage>
        <taxon>Eukaryota</taxon>
        <taxon>Fungi</taxon>
        <taxon>Dikarya</taxon>
        <taxon>Ascomycota</taxon>
        <taxon>Pezizomycotina</taxon>
        <taxon>Sordariomycetes</taxon>
        <taxon>Sordariomycetidae</taxon>
        <taxon>Sordariales</taxon>
        <taxon>Chaetomiaceae</taxon>
        <taxon>Staphylotrichum</taxon>
    </lineage>
</organism>
<feature type="transmembrane region" description="Helical" evidence="17">
    <location>
        <begin position="248"/>
        <end position="268"/>
    </location>
</feature>
<accession>A0AAD4EVZ0</accession>
<dbReference type="EMBL" id="JAHCVI010000003">
    <property type="protein sequence ID" value="KAG7288370.1"/>
    <property type="molecule type" value="Genomic_DNA"/>
</dbReference>
<feature type="region of interest" description="Disordered" evidence="16">
    <location>
        <begin position="86"/>
        <end position="122"/>
    </location>
</feature>
<feature type="domain" description="Cytochrome b5 heme-binding" evidence="18">
    <location>
        <begin position="4"/>
        <end position="79"/>
    </location>
</feature>
<gene>
    <name evidence="19" type="ORF">NEMBOFW57_007901</name>
</gene>
<evidence type="ECO:0000256" key="8">
    <source>
        <dbReference type="ARBA" id="ARBA00022692"/>
    </source>
</evidence>
<evidence type="ECO:0000256" key="7">
    <source>
        <dbReference type="ARBA" id="ARBA00022617"/>
    </source>
</evidence>
<dbReference type="AlphaFoldDB" id="A0AAD4EVZ0"/>
<dbReference type="PANTHER" id="PTHR19353:SF30">
    <property type="entry name" value="DELTA 8-(E)-SPHINGOLIPID DESATURASE"/>
    <property type="match status" value="1"/>
</dbReference>
<comment type="pathway">
    <text evidence="3">Sphingolipid metabolism.</text>
</comment>
<dbReference type="Pfam" id="PF00487">
    <property type="entry name" value="FA_desaturase"/>
    <property type="match status" value="1"/>
</dbReference>
<feature type="transmembrane region" description="Helical" evidence="17">
    <location>
        <begin position="202"/>
        <end position="227"/>
    </location>
</feature>
<dbReference type="InterPro" id="IPR036400">
    <property type="entry name" value="Cyt_B5-like_heme/steroid_sf"/>
</dbReference>
<comment type="pathway">
    <text evidence="2">Lipid metabolism; sphingolipid metabolism.</text>
</comment>
<evidence type="ECO:0000256" key="14">
    <source>
        <dbReference type="ARBA" id="ARBA00023098"/>
    </source>
</evidence>
<name>A0AAD4EVZ0_9PEZI</name>
<reference evidence="19" key="1">
    <citation type="submission" date="2023-02" db="EMBL/GenBank/DDBJ databases">
        <authorList>
            <person name="Palmer J.M."/>
        </authorList>
    </citation>
    <scope>NUCLEOTIDE SEQUENCE</scope>
    <source>
        <strain evidence="19">FW57</strain>
    </source>
</reference>
<dbReference type="InterPro" id="IPR001199">
    <property type="entry name" value="Cyt_B5-like_heme/steroid-bd"/>
</dbReference>
<dbReference type="CDD" id="cd03506">
    <property type="entry name" value="Delta6-FADS-like"/>
    <property type="match status" value="1"/>
</dbReference>
<evidence type="ECO:0000256" key="2">
    <source>
        <dbReference type="ARBA" id="ARBA00004760"/>
    </source>
</evidence>